<feature type="domain" description="Aminoacyl-tRNA synthetase class I anticodon-binding" evidence="12">
    <location>
        <begin position="362"/>
        <end position="484"/>
    </location>
</feature>
<dbReference type="SUPFAM" id="SSF52374">
    <property type="entry name" value="Nucleotidylyl transferase"/>
    <property type="match status" value="1"/>
</dbReference>
<dbReference type="FunFam" id="3.40.50.620:FF:000045">
    <property type="entry name" value="Glutamate--tRNA ligase, mitochondrial"/>
    <property type="match status" value="1"/>
</dbReference>
<keyword evidence="4 10" id="KW-0436">Ligase</keyword>
<sequence length="504" mass="56905">ATTTSSEMGFRLRYAPSPTGYLHLGGLRTALYNVILARQTRGSVILRIEDTDRKRTVPGCIESLISTFNRFGIEFDEGPETDGGRGPYIQSNRLPLYLKHLDTLVQNNHAYHCFCSSERLEKVRITRSKQGLAPVYDGLCSNIPFHEASQRLRNGESSVVRMRVPSTGRTSFHDIVHGNIVIDNKCIDHQVLLKSDGYPTYHLASIVDDHLMDITHVVRGEEWLVSTVKHVLLYQYLDWKPPVFAHLPLLVTTDRAKLSKRHNHSSVEALLNLGYLPSAILHFSATMGWNPKPSQSAGNALLLDDLCSLFEISRIQKGAAQVDIKRLKWLSGQHFRLMFNKEPSNVLSLIRNFNQGDLLNVSDTFLTRIVFSIVERVQLLSDVITFGSGFIHPPSLTLEHLHHKGFKDSKQIEHVMHNLEAADFASTVSISDAICKAEMQLGIKQNATLPLLRYVLFGSDAGPSVSTIILTLGQQRTYERLRLARDVLCQRHERQQPFFQEPKL</sequence>
<accession>A0A0H5RBF2</accession>
<dbReference type="InterPro" id="IPR001412">
    <property type="entry name" value="aa-tRNA-synth_I_CS"/>
</dbReference>
<proteinExistence type="inferred from homology"/>
<dbReference type="InterPro" id="IPR000924">
    <property type="entry name" value="Glu/Gln-tRNA-synth"/>
</dbReference>
<dbReference type="SUPFAM" id="SSF48163">
    <property type="entry name" value="An anticodon-binding domain of class I aminoacyl-tRNA synthetases"/>
    <property type="match status" value="1"/>
</dbReference>
<evidence type="ECO:0000256" key="4">
    <source>
        <dbReference type="ARBA" id="ARBA00022598"/>
    </source>
</evidence>
<dbReference type="PANTHER" id="PTHR43311">
    <property type="entry name" value="GLUTAMATE--TRNA LIGASE"/>
    <property type="match status" value="1"/>
</dbReference>
<dbReference type="InterPro" id="IPR020058">
    <property type="entry name" value="Glu/Gln-tRNA-synth_Ib_cat-dom"/>
</dbReference>
<protein>
    <recommendedName>
        <fullName evidence="3">glutamate--tRNA ligase</fullName>
        <ecNumber evidence="3">6.1.1.17</ecNumber>
    </recommendedName>
    <alternativeName>
        <fullName evidence="9">Glutamyl-tRNA synthetase</fullName>
    </alternativeName>
</protein>
<dbReference type="Gene3D" id="1.10.10.350">
    <property type="match status" value="1"/>
</dbReference>
<dbReference type="GO" id="GO:0004818">
    <property type="term" value="F:glutamate-tRNA ligase activity"/>
    <property type="evidence" value="ECO:0007669"/>
    <property type="project" value="UniProtKB-EC"/>
</dbReference>
<organism evidence="13">
    <name type="scientific">Spongospora subterranea</name>
    <dbReference type="NCBI Taxonomy" id="70186"/>
    <lineage>
        <taxon>Eukaryota</taxon>
        <taxon>Sar</taxon>
        <taxon>Rhizaria</taxon>
        <taxon>Endomyxa</taxon>
        <taxon>Phytomyxea</taxon>
        <taxon>Plasmodiophorida</taxon>
        <taxon>Plasmodiophoridae</taxon>
        <taxon>Spongospora</taxon>
    </lineage>
</organism>
<dbReference type="Gene3D" id="3.40.50.620">
    <property type="entry name" value="HUPs"/>
    <property type="match status" value="1"/>
</dbReference>
<dbReference type="HAMAP" id="MF_00022">
    <property type="entry name" value="Glu_tRNA_synth_type1"/>
    <property type="match status" value="1"/>
</dbReference>
<name>A0A0H5RBF2_9EUKA</name>
<dbReference type="AlphaFoldDB" id="A0A0H5RBF2"/>
<dbReference type="InterPro" id="IPR049940">
    <property type="entry name" value="GluQ/Sye"/>
</dbReference>
<keyword evidence="7 10" id="KW-0648">Protein biosynthesis</keyword>
<dbReference type="PRINTS" id="PR00987">
    <property type="entry name" value="TRNASYNTHGLU"/>
</dbReference>
<dbReference type="GO" id="GO:0005739">
    <property type="term" value="C:mitochondrion"/>
    <property type="evidence" value="ECO:0007669"/>
    <property type="project" value="UniProtKB-SubCell"/>
</dbReference>
<dbReference type="InterPro" id="IPR020751">
    <property type="entry name" value="aa-tRNA-synth_I_codon-bd_sub2"/>
</dbReference>
<evidence type="ECO:0000256" key="9">
    <source>
        <dbReference type="ARBA" id="ARBA00030865"/>
    </source>
</evidence>
<keyword evidence="5 10" id="KW-0547">Nucleotide-binding</keyword>
<feature type="non-terminal residue" evidence="13">
    <location>
        <position position="1"/>
    </location>
</feature>
<evidence type="ECO:0000256" key="8">
    <source>
        <dbReference type="ARBA" id="ARBA00023146"/>
    </source>
</evidence>
<dbReference type="InterPro" id="IPR045462">
    <property type="entry name" value="aa-tRNA-synth_I_cd-bd"/>
</dbReference>
<dbReference type="EMBL" id="HACM01010510">
    <property type="protein sequence ID" value="CRZ10952.1"/>
    <property type="molecule type" value="Transcribed_RNA"/>
</dbReference>
<dbReference type="InterPro" id="IPR014729">
    <property type="entry name" value="Rossmann-like_a/b/a_fold"/>
</dbReference>
<dbReference type="InterPro" id="IPR004527">
    <property type="entry name" value="Glu-tRNA-ligase_bac/mito"/>
</dbReference>
<evidence type="ECO:0000256" key="7">
    <source>
        <dbReference type="ARBA" id="ARBA00022917"/>
    </source>
</evidence>
<dbReference type="GO" id="GO:0008270">
    <property type="term" value="F:zinc ion binding"/>
    <property type="evidence" value="ECO:0007669"/>
    <property type="project" value="InterPro"/>
</dbReference>
<comment type="subcellular location">
    <subcellularLocation>
        <location evidence="1">Mitochondrion</location>
    </subcellularLocation>
</comment>
<dbReference type="GO" id="GO:0006424">
    <property type="term" value="P:glutamyl-tRNA aminoacylation"/>
    <property type="evidence" value="ECO:0007669"/>
    <property type="project" value="InterPro"/>
</dbReference>
<dbReference type="Pfam" id="PF00749">
    <property type="entry name" value="tRNA-synt_1c"/>
    <property type="match status" value="1"/>
</dbReference>
<dbReference type="GO" id="GO:0000049">
    <property type="term" value="F:tRNA binding"/>
    <property type="evidence" value="ECO:0007669"/>
    <property type="project" value="InterPro"/>
</dbReference>
<evidence type="ECO:0000313" key="13">
    <source>
        <dbReference type="EMBL" id="CRZ10952.1"/>
    </source>
</evidence>
<dbReference type="InterPro" id="IPR033910">
    <property type="entry name" value="GluRS_core"/>
</dbReference>
<dbReference type="NCBIfam" id="TIGR00464">
    <property type="entry name" value="gltX_bact"/>
    <property type="match status" value="1"/>
</dbReference>
<evidence type="ECO:0000256" key="5">
    <source>
        <dbReference type="ARBA" id="ARBA00022741"/>
    </source>
</evidence>
<evidence type="ECO:0000256" key="1">
    <source>
        <dbReference type="ARBA" id="ARBA00004173"/>
    </source>
</evidence>
<dbReference type="PROSITE" id="PS00178">
    <property type="entry name" value="AA_TRNA_LIGASE_I"/>
    <property type="match status" value="1"/>
</dbReference>
<dbReference type="InterPro" id="IPR008925">
    <property type="entry name" value="aa_tRNA-synth_I_cd-bd_sf"/>
</dbReference>
<keyword evidence="6 10" id="KW-0067">ATP-binding</keyword>
<dbReference type="EC" id="6.1.1.17" evidence="3"/>
<evidence type="ECO:0000259" key="11">
    <source>
        <dbReference type="Pfam" id="PF00749"/>
    </source>
</evidence>
<dbReference type="PANTHER" id="PTHR43311:SF2">
    <property type="entry name" value="GLUTAMATE--TRNA LIGASE, MITOCHONDRIAL-RELATED"/>
    <property type="match status" value="1"/>
</dbReference>
<comment type="similarity">
    <text evidence="2">Belongs to the class-I aminoacyl-tRNA synthetase family. Glutamate--tRNA ligase type 1 subfamily.</text>
</comment>
<dbReference type="CDD" id="cd00808">
    <property type="entry name" value="GluRS_core"/>
    <property type="match status" value="1"/>
</dbReference>
<feature type="domain" description="Glutamyl/glutaminyl-tRNA synthetase class Ib catalytic" evidence="11">
    <location>
        <begin position="11"/>
        <end position="329"/>
    </location>
</feature>
<evidence type="ECO:0000256" key="10">
    <source>
        <dbReference type="RuleBase" id="RU363037"/>
    </source>
</evidence>
<evidence type="ECO:0000256" key="2">
    <source>
        <dbReference type="ARBA" id="ARBA00007894"/>
    </source>
</evidence>
<reference evidence="13" key="1">
    <citation type="submission" date="2015-04" db="EMBL/GenBank/DDBJ databases">
        <title>The genome sequence of the plant pathogenic Rhizarian Plasmodiophora brassicae reveals insights in its biotrophic life cycle and the origin of chitin synthesis.</title>
        <authorList>
            <person name="Schwelm A."/>
            <person name="Fogelqvist J."/>
            <person name="Knaust A."/>
            <person name="Julke S."/>
            <person name="Lilja T."/>
            <person name="Dhandapani V."/>
            <person name="Bonilla-Rosso G."/>
            <person name="Karlsson M."/>
            <person name="Shevchenko A."/>
            <person name="Choi S.R."/>
            <person name="Kim H.G."/>
            <person name="Park J.Y."/>
            <person name="Lim Y.P."/>
            <person name="Ludwig-Muller J."/>
            <person name="Dixelius C."/>
        </authorList>
    </citation>
    <scope>NUCLEOTIDE SEQUENCE</scope>
    <source>
        <tissue evidence="13">Potato root galls</tissue>
    </source>
</reference>
<dbReference type="GO" id="GO:0005524">
    <property type="term" value="F:ATP binding"/>
    <property type="evidence" value="ECO:0007669"/>
    <property type="project" value="UniProtKB-KW"/>
</dbReference>
<evidence type="ECO:0000256" key="3">
    <source>
        <dbReference type="ARBA" id="ARBA00012835"/>
    </source>
</evidence>
<dbReference type="Pfam" id="PF19269">
    <property type="entry name" value="Anticodon_2"/>
    <property type="match status" value="1"/>
</dbReference>
<keyword evidence="8 10" id="KW-0030">Aminoacyl-tRNA synthetase</keyword>
<evidence type="ECO:0000256" key="6">
    <source>
        <dbReference type="ARBA" id="ARBA00022840"/>
    </source>
</evidence>
<evidence type="ECO:0000259" key="12">
    <source>
        <dbReference type="Pfam" id="PF19269"/>
    </source>
</evidence>